<organism evidence="2 3">
    <name type="scientific">Tritrichomonas foetus</name>
    <dbReference type="NCBI Taxonomy" id="1144522"/>
    <lineage>
        <taxon>Eukaryota</taxon>
        <taxon>Metamonada</taxon>
        <taxon>Parabasalia</taxon>
        <taxon>Tritrichomonadida</taxon>
        <taxon>Tritrichomonadidae</taxon>
        <taxon>Tritrichomonas</taxon>
    </lineage>
</organism>
<evidence type="ECO:0000256" key="1">
    <source>
        <dbReference type="SAM" id="Coils"/>
    </source>
</evidence>
<keyword evidence="3" id="KW-1185">Reference proteome</keyword>
<name>A0A1J4J3M3_9EUKA</name>
<dbReference type="Proteomes" id="UP000179807">
    <property type="component" value="Unassembled WGS sequence"/>
</dbReference>
<proteinExistence type="predicted"/>
<protein>
    <submittedName>
        <fullName evidence="2">Uncharacterized protein</fullName>
    </submittedName>
</protein>
<dbReference type="AlphaFoldDB" id="A0A1J4J3M3"/>
<accession>A0A1J4J3M3</accession>
<evidence type="ECO:0000313" key="3">
    <source>
        <dbReference type="Proteomes" id="UP000179807"/>
    </source>
</evidence>
<dbReference type="VEuPathDB" id="TrichDB:TRFO_12315"/>
<gene>
    <name evidence="2" type="ORF">TRFO_12315</name>
</gene>
<sequence length="241" mass="28286">MLFFLTSIFVSSQSLQVNSLRRQQPITIDPQQYENSRSRASFPTWYFVRFHDDDIKNLRNNLENAKIELKSTRMINKHWFSLYLTPSQVKYLSEISDLRQVSTDEKIINPQSLEDAHYLSIEVSHDFIPPSHIKMLLQAENIYRIDYDLSFDFSVLKDRKKDDKDFYKRVGFDETRLTKIANELAQMPQIFSITAHQNPDETNNRAAGYTQKNSRAVTLEGKNKDILHIDRYLQNKGLDGT</sequence>
<dbReference type="EMBL" id="MLAK01001470">
    <property type="protein sequence ID" value="OHS92759.1"/>
    <property type="molecule type" value="Genomic_DNA"/>
</dbReference>
<keyword evidence="1" id="KW-0175">Coiled coil</keyword>
<evidence type="ECO:0000313" key="2">
    <source>
        <dbReference type="EMBL" id="OHS92759.1"/>
    </source>
</evidence>
<reference evidence="2" key="1">
    <citation type="submission" date="2016-10" db="EMBL/GenBank/DDBJ databases">
        <authorList>
            <person name="Benchimol M."/>
            <person name="Almeida L.G."/>
            <person name="Vasconcelos A.T."/>
            <person name="Perreira-Neves A."/>
            <person name="Rosa I.A."/>
            <person name="Tasca T."/>
            <person name="Bogo M.R."/>
            <person name="de Souza W."/>
        </authorList>
    </citation>
    <scope>NUCLEOTIDE SEQUENCE [LARGE SCALE GENOMIC DNA]</scope>
    <source>
        <strain evidence="2">K</strain>
    </source>
</reference>
<feature type="coiled-coil region" evidence="1">
    <location>
        <begin position="48"/>
        <end position="75"/>
    </location>
</feature>
<dbReference type="GeneID" id="94831261"/>
<dbReference type="RefSeq" id="XP_068345896.1">
    <property type="nucleotide sequence ID" value="XM_068496557.1"/>
</dbReference>
<comment type="caution">
    <text evidence="2">The sequence shown here is derived from an EMBL/GenBank/DDBJ whole genome shotgun (WGS) entry which is preliminary data.</text>
</comment>